<dbReference type="Gene3D" id="2.60.40.10">
    <property type="entry name" value="Immunoglobulins"/>
    <property type="match status" value="1"/>
</dbReference>
<organism evidence="10">
    <name type="scientific">Philothamnus irregularis</name>
    <name type="common">brown tree snake</name>
    <dbReference type="NCBI Taxonomy" id="1899461"/>
    <lineage>
        <taxon>Eukaryota</taxon>
        <taxon>Metazoa</taxon>
        <taxon>Chordata</taxon>
        <taxon>Craniata</taxon>
        <taxon>Vertebrata</taxon>
        <taxon>Euteleostomi</taxon>
        <taxon>Lepidosauria</taxon>
        <taxon>Squamata</taxon>
        <taxon>Bifurcata</taxon>
        <taxon>Unidentata</taxon>
        <taxon>Episquamata</taxon>
        <taxon>Toxicofera</taxon>
        <taxon>Serpentes</taxon>
        <taxon>Colubroidea</taxon>
        <taxon>Colubridae</taxon>
        <taxon>Colubrinae</taxon>
        <taxon>Philothamnus</taxon>
    </lineage>
</organism>
<protein>
    <recommendedName>
        <fullName evidence="3">Beta-2-microglobulin</fullName>
    </recommendedName>
</protein>
<dbReference type="PROSITE" id="PS00290">
    <property type="entry name" value="IG_MHC"/>
    <property type="match status" value="1"/>
</dbReference>
<name>A0A0B8RYE6_9SAUR</name>
<dbReference type="PROSITE" id="PS50835">
    <property type="entry name" value="IG_LIKE"/>
    <property type="match status" value="1"/>
</dbReference>
<dbReference type="GO" id="GO:0002474">
    <property type="term" value="P:antigen processing and presentation of peptide antigen via MHC class I"/>
    <property type="evidence" value="ECO:0007669"/>
    <property type="project" value="UniProtKB-KW"/>
</dbReference>
<evidence type="ECO:0000256" key="6">
    <source>
        <dbReference type="ARBA" id="ARBA00022859"/>
    </source>
</evidence>
<evidence type="ECO:0000256" key="8">
    <source>
        <dbReference type="SAM" id="SignalP"/>
    </source>
</evidence>
<dbReference type="SMART" id="SM00407">
    <property type="entry name" value="IGc1"/>
    <property type="match status" value="1"/>
</dbReference>
<keyword evidence="5" id="KW-0964">Secreted</keyword>
<feature type="signal peptide" evidence="8">
    <location>
        <begin position="1"/>
        <end position="23"/>
    </location>
</feature>
<dbReference type="GO" id="GO:0010038">
    <property type="term" value="P:response to metal ion"/>
    <property type="evidence" value="ECO:0007669"/>
    <property type="project" value="UniProtKB-ARBA"/>
</dbReference>
<dbReference type="FunFam" id="2.60.40.10:FF:001005">
    <property type="entry name" value="Beta-2-microglobulin"/>
    <property type="match status" value="1"/>
</dbReference>
<dbReference type="EMBL" id="GBSH01000412">
    <property type="protein sequence ID" value="JAG68612.1"/>
    <property type="molecule type" value="Transcribed_RNA"/>
</dbReference>
<accession>A0A0B8RYE6</accession>
<evidence type="ECO:0000256" key="1">
    <source>
        <dbReference type="ARBA" id="ARBA00004613"/>
    </source>
</evidence>
<keyword evidence="6" id="KW-0391">Immunity</keyword>
<comment type="subcellular location">
    <subcellularLocation>
        <location evidence="1">Secreted</location>
    </subcellularLocation>
</comment>
<dbReference type="InterPro" id="IPR007110">
    <property type="entry name" value="Ig-like_dom"/>
</dbReference>
<evidence type="ECO:0000259" key="9">
    <source>
        <dbReference type="PROSITE" id="PS50835"/>
    </source>
</evidence>
<dbReference type="SUPFAM" id="SSF48726">
    <property type="entry name" value="Immunoglobulin"/>
    <property type="match status" value="1"/>
</dbReference>
<evidence type="ECO:0000256" key="7">
    <source>
        <dbReference type="ARBA" id="ARBA00023319"/>
    </source>
</evidence>
<dbReference type="Pfam" id="PF07654">
    <property type="entry name" value="C1-set"/>
    <property type="match status" value="1"/>
</dbReference>
<keyword evidence="7" id="KW-0393">Immunoglobulin domain</keyword>
<evidence type="ECO:0000313" key="10">
    <source>
        <dbReference type="EMBL" id="JAG68612.1"/>
    </source>
</evidence>
<evidence type="ECO:0000256" key="4">
    <source>
        <dbReference type="ARBA" id="ARBA00022451"/>
    </source>
</evidence>
<sequence>MANAKEFLLWCVVLVGISALTGAEQKPPTVQVYSRYPISIGKENTLHCFVEGFHPPKINVTLLKNNVEIPNVQQSDLSFKDDWTFQLLTHVTVVPNGNDEYSCTVSHQALEKPKTVKWDQDY</sequence>
<dbReference type="InterPro" id="IPR003597">
    <property type="entry name" value="Ig_C1-set"/>
</dbReference>
<dbReference type="InterPro" id="IPR013783">
    <property type="entry name" value="Ig-like_fold"/>
</dbReference>
<dbReference type="InterPro" id="IPR036179">
    <property type="entry name" value="Ig-like_dom_sf"/>
</dbReference>
<evidence type="ECO:0000256" key="3">
    <source>
        <dbReference type="ARBA" id="ARBA00018767"/>
    </source>
</evidence>
<dbReference type="GO" id="GO:0005576">
    <property type="term" value="C:extracellular region"/>
    <property type="evidence" value="ECO:0007669"/>
    <property type="project" value="UniProtKB-SubCell"/>
</dbReference>
<proteinExistence type="inferred from homology"/>
<comment type="similarity">
    <text evidence="2">Belongs to the beta-2-microglobulin family.</text>
</comment>
<dbReference type="GO" id="GO:0042612">
    <property type="term" value="C:MHC class I protein complex"/>
    <property type="evidence" value="ECO:0007669"/>
    <property type="project" value="UniProtKB-KW"/>
</dbReference>
<evidence type="ECO:0000256" key="5">
    <source>
        <dbReference type="ARBA" id="ARBA00022525"/>
    </source>
</evidence>
<dbReference type="PANTHER" id="PTHR19944:SF62">
    <property type="entry name" value="BETA-2-MICROGLOBULIN"/>
    <property type="match status" value="1"/>
</dbReference>
<keyword evidence="8" id="KW-0732">Signal</keyword>
<feature type="chain" id="PRO_5002138397" description="Beta-2-microglobulin" evidence="8">
    <location>
        <begin position="24"/>
        <end position="122"/>
    </location>
</feature>
<feature type="domain" description="Ig-like" evidence="9">
    <location>
        <begin position="27"/>
        <end position="117"/>
    </location>
</feature>
<dbReference type="AlphaFoldDB" id="A0A0B8RYE6"/>
<evidence type="ECO:0000256" key="2">
    <source>
        <dbReference type="ARBA" id="ARBA00009564"/>
    </source>
</evidence>
<dbReference type="InterPro" id="IPR003006">
    <property type="entry name" value="Ig/MHC_CS"/>
</dbReference>
<dbReference type="InterPro" id="IPR050160">
    <property type="entry name" value="MHC/Immunoglobulin"/>
</dbReference>
<reference evidence="10" key="1">
    <citation type="journal article" date="2014" name="BMC Genomics">
        <title>RNA-seq and high-definition mass spectrometry reveal the complex and divergent venoms of two rear-fanged colubrid snakes.</title>
        <authorList>
            <person name="McGivern J.J."/>
            <person name="Wray K.P."/>
            <person name="Margres M.J."/>
            <person name="Couch M.E."/>
            <person name="Mackessy S.P."/>
            <person name="Rokyta D.R."/>
        </authorList>
    </citation>
    <scope>NUCLEOTIDE SEQUENCE</scope>
    <source>
        <tissue evidence="10">Venom gland</tissue>
    </source>
</reference>
<dbReference type="PANTHER" id="PTHR19944">
    <property type="entry name" value="MHC CLASS II-RELATED"/>
    <property type="match status" value="1"/>
</dbReference>
<keyword evidence="4" id="KW-0490">MHC I</keyword>